<keyword evidence="2 7" id="KW-0812">Transmembrane</keyword>
<dbReference type="PANTHER" id="PTHR33048">
    <property type="entry name" value="PTH11-LIKE INTEGRAL MEMBRANE PROTEIN (AFU_ORTHOLOGUE AFUA_5G11245)"/>
    <property type="match status" value="1"/>
</dbReference>
<feature type="region of interest" description="Disordered" evidence="6">
    <location>
        <begin position="255"/>
        <end position="290"/>
    </location>
</feature>
<feature type="region of interest" description="Disordered" evidence="6">
    <location>
        <begin position="336"/>
        <end position="381"/>
    </location>
</feature>
<comment type="similarity">
    <text evidence="5">Belongs to the SAT4 family.</text>
</comment>
<dbReference type="InterPro" id="IPR052337">
    <property type="entry name" value="SAT4-like"/>
</dbReference>
<comment type="subcellular location">
    <subcellularLocation>
        <location evidence="1">Membrane</location>
        <topology evidence="1">Multi-pass membrane protein</topology>
    </subcellularLocation>
</comment>
<dbReference type="InterPro" id="IPR049326">
    <property type="entry name" value="Rhodopsin_dom_fungi"/>
</dbReference>
<evidence type="ECO:0000259" key="8">
    <source>
        <dbReference type="Pfam" id="PF20684"/>
    </source>
</evidence>
<feature type="compositionally biased region" description="Polar residues" evidence="6">
    <location>
        <begin position="353"/>
        <end position="364"/>
    </location>
</feature>
<evidence type="ECO:0000313" key="9">
    <source>
        <dbReference type="EMBL" id="KAL1636581.1"/>
    </source>
</evidence>
<evidence type="ECO:0000256" key="3">
    <source>
        <dbReference type="ARBA" id="ARBA00022989"/>
    </source>
</evidence>
<feature type="transmembrane region" description="Helical" evidence="7">
    <location>
        <begin position="142"/>
        <end position="167"/>
    </location>
</feature>
<dbReference type="PANTHER" id="PTHR33048:SF47">
    <property type="entry name" value="INTEGRAL MEMBRANE PROTEIN-RELATED"/>
    <property type="match status" value="1"/>
</dbReference>
<dbReference type="Proteomes" id="UP001521116">
    <property type="component" value="Unassembled WGS sequence"/>
</dbReference>
<sequence length="381" mass="41232">MRYTAAAQRVVTASHILTAFSLFFLVLKLYTRYRVVRSLGWDDALVTLSFLVAIPLTIALHFGELWVSTWIYVLSLGLSKLSILAQYLRIFVARRTVQAVWVCIAFVAAYTFQSVIVGILSCNPPAKYWDPAVPGFCINYTVYYYVAASLNIITDFAIILVPIPALVSLNVSRTKKVGVMLLFSIGGFGCVVSIIRLWTLYRLDRAGPDVSSANALAALWSAIEIHVCILCACLPSLSPVLTLVLRSLGLHLSTRGGAAGKDPSPAQTDSSAGRRWPGHQRRRGYPGRRYSGGVFSTLASGAGGGRGSEAGFAAGVDEEEKVVGVELMEPRKERVRVRGSEVGSEFDAMGTESVRTGSVQTGSSHAGERSDASPILYLDRS</sequence>
<feature type="transmembrane region" description="Helical" evidence="7">
    <location>
        <begin position="100"/>
        <end position="122"/>
    </location>
</feature>
<evidence type="ECO:0000256" key="2">
    <source>
        <dbReference type="ARBA" id="ARBA00022692"/>
    </source>
</evidence>
<evidence type="ECO:0000256" key="7">
    <source>
        <dbReference type="SAM" id="Phobius"/>
    </source>
</evidence>
<evidence type="ECO:0000256" key="5">
    <source>
        <dbReference type="ARBA" id="ARBA00038359"/>
    </source>
</evidence>
<keyword evidence="4 7" id="KW-0472">Membrane</keyword>
<feature type="transmembrane region" description="Helical" evidence="7">
    <location>
        <begin position="179"/>
        <end position="198"/>
    </location>
</feature>
<dbReference type="Pfam" id="PF20684">
    <property type="entry name" value="Fung_rhodopsin"/>
    <property type="match status" value="1"/>
</dbReference>
<evidence type="ECO:0000313" key="10">
    <source>
        <dbReference type="Proteomes" id="UP001521116"/>
    </source>
</evidence>
<evidence type="ECO:0000256" key="4">
    <source>
        <dbReference type="ARBA" id="ARBA00023136"/>
    </source>
</evidence>
<accession>A0ABR3TB20</accession>
<name>A0ABR3TB20_9PEZI</name>
<protein>
    <recommendedName>
        <fullName evidence="8">Rhodopsin domain-containing protein</fullName>
    </recommendedName>
</protein>
<feature type="transmembrane region" description="Helical" evidence="7">
    <location>
        <begin position="69"/>
        <end position="88"/>
    </location>
</feature>
<keyword evidence="10" id="KW-1185">Reference proteome</keyword>
<dbReference type="EMBL" id="JAJVDC020000006">
    <property type="protein sequence ID" value="KAL1636581.1"/>
    <property type="molecule type" value="Genomic_DNA"/>
</dbReference>
<comment type="caution">
    <text evidence="9">The sequence shown here is derived from an EMBL/GenBank/DDBJ whole genome shotgun (WGS) entry which is preliminary data.</text>
</comment>
<feature type="compositionally biased region" description="Basic residues" evidence="6">
    <location>
        <begin position="276"/>
        <end position="286"/>
    </location>
</feature>
<keyword evidence="3 7" id="KW-1133">Transmembrane helix</keyword>
<evidence type="ECO:0000256" key="1">
    <source>
        <dbReference type="ARBA" id="ARBA00004141"/>
    </source>
</evidence>
<feature type="transmembrane region" description="Helical" evidence="7">
    <location>
        <begin position="43"/>
        <end position="63"/>
    </location>
</feature>
<gene>
    <name evidence="9" type="ORF">SLS56_001166</name>
</gene>
<feature type="domain" description="Rhodopsin" evidence="8">
    <location>
        <begin position="27"/>
        <end position="241"/>
    </location>
</feature>
<evidence type="ECO:0000256" key="6">
    <source>
        <dbReference type="SAM" id="MobiDB-lite"/>
    </source>
</evidence>
<reference evidence="9 10" key="1">
    <citation type="submission" date="2024-02" db="EMBL/GenBank/DDBJ databases">
        <title>De novo assembly and annotation of 12 fungi associated with fruit tree decline syndrome in Ontario, Canada.</title>
        <authorList>
            <person name="Sulman M."/>
            <person name="Ellouze W."/>
            <person name="Ilyukhin E."/>
        </authorList>
    </citation>
    <scope>NUCLEOTIDE SEQUENCE [LARGE SCALE GENOMIC DNA]</scope>
    <source>
        <strain evidence="9 10">M1-105</strain>
    </source>
</reference>
<feature type="transmembrane region" description="Helical" evidence="7">
    <location>
        <begin position="12"/>
        <end position="31"/>
    </location>
</feature>
<feature type="transmembrane region" description="Helical" evidence="7">
    <location>
        <begin position="218"/>
        <end position="245"/>
    </location>
</feature>
<proteinExistence type="inferred from homology"/>
<organism evidence="9 10">
    <name type="scientific">Neofusicoccum ribis</name>
    <dbReference type="NCBI Taxonomy" id="45134"/>
    <lineage>
        <taxon>Eukaryota</taxon>
        <taxon>Fungi</taxon>
        <taxon>Dikarya</taxon>
        <taxon>Ascomycota</taxon>
        <taxon>Pezizomycotina</taxon>
        <taxon>Dothideomycetes</taxon>
        <taxon>Dothideomycetes incertae sedis</taxon>
        <taxon>Botryosphaeriales</taxon>
        <taxon>Botryosphaeriaceae</taxon>
        <taxon>Neofusicoccum</taxon>
    </lineage>
</organism>